<dbReference type="Gene3D" id="2.40.50.230">
    <property type="entry name" value="Gp5 N-terminal domain"/>
    <property type="match status" value="1"/>
</dbReference>
<dbReference type="NCBIfam" id="TIGR03361">
    <property type="entry name" value="VI_Rhs_Vgr"/>
    <property type="match status" value="1"/>
</dbReference>
<evidence type="ECO:0000259" key="3">
    <source>
        <dbReference type="Pfam" id="PF04717"/>
    </source>
</evidence>
<dbReference type="Proteomes" id="UP000443353">
    <property type="component" value="Unassembled WGS sequence"/>
</dbReference>
<evidence type="ECO:0000313" key="6">
    <source>
        <dbReference type="EMBL" id="MVW59645.1"/>
    </source>
</evidence>
<evidence type="ECO:0000259" key="4">
    <source>
        <dbReference type="Pfam" id="PF10106"/>
    </source>
</evidence>
<dbReference type="Pfam" id="PF10106">
    <property type="entry name" value="DUF2345"/>
    <property type="match status" value="1"/>
</dbReference>
<dbReference type="InterPro" id="IPR018769">
    <property type="entry name" value="VgrG2_DUF2345"/>
</dbReference>
<organism evidence="6 7">
    <name type="scientific">Massilia cellulosiltytica</name>
    <dbReference type="NCBI Taxonomy" id="2683234"/>
    <lineage>
        <taxon>Bacteria</taxon>
        <taxon>Pseudomonadati</taxon>
        <taxon>Pseudomonadota</taxon>
        <taxon>Betaproteobacteria</taxon>
        <taxon>Burkholderiales</taxon>
        <taxon>Oxalobacteraceae</taxon>
        <taxon>Telluria group</taxon>
        <taxon>Massilia</taxon>
    </lineage>
</organism>
<dbReference type="EMBL" id="WSES01000002">
    <property type="protein sequence ID" value="MVW59645.1"/>
    <property type="molecule type" value="Genomic_DNA"/>
</dbReference>
<dbReference type="SUPFAM" id="SSF69255">
    <property type="entry name" value="gp5 N-terminal domain-like"/>
    <property type="match status" value="1"/>
</dbReference>
<gene>
    <name evidence="6" type="primary">tssI</name>
    <name evidence="6" type="ORF">GPY61_06855</name>
</gene>
<dbReference type="Pfam" id="PF05954">
    <property type="entry name" value="Phage_GPD"/>
    <property type="match status" value="1"/>
</dbReference>
<dbReference type="InterPro" id="IPR006533">
    <property type="entry name" value="T6SS_Vgr_RhsGE"/>
</dbReference>
<feature type="domain" description="DUF2345" evidence="4">
    <location>
        <begin position="715"/>
        <end position="854"/>
    </location>
</feature>
<dbReference type="AlphaFoldDB" id="A0A7X3K6W1"/>
<accession>A0A7X3K6W1</accession>
<comment type="similarity">
    <text evidence="1">Belongs to the VgrG protein family.</text>
</comment>
<evidence type="ECO:0000259" key="5">
    <source>
        <dbReference type="Pfam" id="PF13296"/>
    </source>
</evidence>
<feature type="region of interest" description="Disordered" evidence="2">
    <location>
        <begin position="603"/>
        <end position="627"/>
    </location>
</feature>
<evidence type="ECO:0000256" key="1">
    <source>
        <dbReference type="ARBA" id="ARBA00005558"/>
    </source>
</evidence>
<dbReference type="Gene3D" id="3.55.50.10">
    <property type="entry name" value="Baseplate protein-like domains"/>
    <property type="match status" value="1"/>
</dbReference>
<proteinExistence type="inferred from homology"/>
<name>A0A7X3K6W1_9BURK</name>
<keyword evidence="7" id="KW-1185">Reference proteome</keyword>
<protein>
    <submittedName>
        <fullName evidence="6">Type VI secretion system tip protein VgrG</fullName>
    </submittedName>
</protein>
<dbReference type="Pfam" id="PF13296">
    <property type="entry name" value="T6SS_Vgr"/>
    <property type="match status" value="1"/>
</dbReference>
<feature type="domain" description="Gp5/Type VI secretion system Vgr protein OB-fold" evidence="3">
    <location>
        <begin position="495"/>
        <end position="546"/>
    </location>
</feature>
<dbReference type="SUPFAM" id="SSF69279">
    <property type="entry name" value="Phage tail proteins"/>
    <property type="match status" value="2"/>
</dbReference>
<dbReference type="Pfam" id="PF04717">
    <property type="entry name" value="Phage_base_V"/>
    <property type="match status" value="1"/>
</dbReference>
<dbReference type="InterPro" id="IPR037026">
    <property type="entry name" value="Vgr_OB-fold_dom_sf"/>
</dbReference>
<comment type="caution">
    <text evidence="6">The sequence shown here is derived from an EMBL/GenBank/DDBJ whole genome shotgun (WGS) entry which is preliminary data.</text>
</comment>
<dbReference type="InterPro" id="IPR006531">
    <property type="entry name" value="Gp5/Vgr_OB"/>
</dbReference>
<dbReference type="InterPro" id="IPR017847">
    <property type="entry name" value="T6SS_RhsGE_Vgr_subset"/>
</dbReference>
<sequence length="892" mass="97970">MQDDNELGNFIREKKWLNSSHRPIRLKLFHRQAYTDDILLPQVVTGSESVCGGFEYQVNCVATSVTLPLKEFIGLPATLEFVNDRRELRKVSGLISQACAGDSDGAIASYQLVVSDAMAFMDQRVNTRVFRRMSWPQIATVVLKEWTQLNSALIGNFDFEFAPGFRLDRYSEREQTIQFNESDAAFVRRLLARSGIAWCFRPGRNRAWREQNRATELTSAHTLVLFDDQSDLTRNAAGVIRYHRDAATEERDAVTRWRAVRKFQAGSSSIFSWDYKQPGNVPRMFAEAPTKADQGGSGNELANRVQEFIVESPHVGANDRDLHRLGLLRMQRKELDAKHFAGEGSVRDFCAGEYFTIKDHPEIDRHPETERDFVITSLEVRARNNLPKSLEDRIHRLFVCNGWHGGSGSLIARTEDGAATPFQMRFEAVRRSVPIVPSFDPRTDLRDPGLQVAIVVGDENDVVHCDEYGRVKIRFPAAYPRDGQHDLGTNPSDAGAVSAWVRVATTWAGSSDSQCGTLTLPRVGTEVLVAFLGGDSDKPIIISQLFNGQALPPPLSARANLPVTRFLSGMRSQEVHGVRANQLRFDDTPREISAQLASDDGTSQLNLGWLTHPRDNRREPRGEGAELRSDKAVAIRGGKGVLITSESSDRADGNQLDRAKLIGLADGLRDIADQLAKLAENHAKDPANGPQLTQLVDKLRNLDRGSNIADAGSGSGGAPIVAISGPAGIIMASNENLALGAEKNIDLITAADMHFATGGRTSTHAAHGVSIFANDGGMKHIAARGDMRTEAQDGSIELLAKKVMDLISTTDWINIKARKGVCLYGGGSELRISADGIIGKTTGNSYMYAADHQTFAKQATQVQFPDELPHHDICIPCLLMAARAHSPLVEAK</sequence>
<dbReference type="InterPro" id="IPR028244">
    <property type="entry name" value="T6SS_Rhs_Vgr_dom"/>
</dbReference>
<dbReference type="Gene3D" id="4.10.220.110">
    <property type="match status" value="1"/>
</dbReference>
<reference evidence="6 7" key="1">
    <citation type="submission" date="2019-12" db="EMBL/GenBank/DDBJ databases">
        <authorList>
            <person name="Li C."/>
            <person name="Zhao J."/>
        </authorList>
    </citation>
    <scope>NUCLEOTIDE SEQUENCE [LARGE SCALE GENOMIC DNA]</scope>
    <source>
        <strain evidence="6 7">NEAU-DD11</strain>
    </source>
</reference>
<dbReference type="RefSeq" id="WP_160407807.1">
    <property type="nucleotide sequence ID" value="NZ_WSES01000002.1"/>
</dbReference>
<feature type="compositionally biased region" description="Basic and acidic residues" evidence="2">
    <location>
        <begin position="612"/>
        <end position="627"/>
    </location>
</feature>
<evidence type="ECO:0000256" key="2">
    <source>
        <dbReference type="SAM" id="MobiDB-lite"/>
    </source>
</evidence>
<dbReference type="NCBIfam" id="TIGR01646">
    <property type="entry name" value="vgr_GE"/>
    <property type="match status" value="1"/>
</dbReference>
<dbReference type="Gene3D" id="2.30.110.50">
    <property type="match status" value="1"/>
</dbReference>
<evidence type="ECO:0000313" key="7">
    <source>
        <dbReference type="Proteomes" id="UP000443353"/>
    </source>
</evidence>
<feature type="domain" description="Putative type VI secretion system Rhs element associated Vgr" evidence="5">
    <location>
        <begin position="573"/>
        <end position="679"/>
    </location>
</feature>